<proteinExistence type="predicted"/>
<evidence type="ECO:0000256" key="1">
    <source>
        <dbReference type="PROSITE-ProRule" id="PRU00267"/>
    </source>
</evidence>
<dbReference type="InterPro" id="IPR009071">
    <property type="entry name" value="HMG_box_dom"/>
</dbReference>
<sequence>MAPKHKPEGTGEKGELLVSIEQYTRTRDACCDAPTSCCCAIATPSRAGTRCITRRHRHFAACRLRPLDRLVYATRLQVFRWTASLPCCRYHARVAARLTARHPGIDVLLERIISRSHPLARRAPANHASCCQVIMSLTSLQSSLAHVQSNVNELLRTYMQHTSSILAGEDGDLEKLQLPASITATANAAMEAATAVSGISQAVSASNQADGAAADGKNKKRKREKKEKDPNAPKKPLTAAFLYAQTARPIVRTDLEAALGPGQILEKNAVNLEVNKRWNELPEEEKEKWKASYRNSMEEWKLDMVEYQKKAGGKVADVHIDEDISDEGEVEIEADVAAIDSDASSEDEDEVPVTKAPSPPAKTPRPNKRQKTAQTPAVNGASVSVTPATTSTPVPIPSSTRTSTQVPAPTSSVEAPATVKKDRKKKEKAGSAAPQAIAPAPAAPAKEATPEEGSKTSKKSKTSRSTRNAEVEIDKENATTPGQDKEKKKRDRSKRKSEATA</sequence>
<name>A0A8K0R4E3_9PLEO</name>
<accession>A0A8K0R4E3</accession>
<dbReference type="InterPro" id="IPR036910">
    <property type="entry name" value="HMG_box_dom_sf"/>
</dbReference>
<evidence type="ECO:0000256" key="2">
    <source>
        <dbReference type="SAM" id="MobiDB-lite"/>
    </source>
</evidence>
<feature type="region of interest" description="Disordered" evidence="2">
    <location>
        <begin position="204"/>
        <end position="236"/>
    </location>
</feature>
<dbReference type="Proteomes" id="UP000813461">
    <property type="component" value="Unassembled WGS sequence"/>
</dbReference>
<keyword evidence="1" id="KW-0539">Nucleus</keyword>
<dbReference type="SMART" id="SM00398">
    <property type="entry name" value="HMG"/>
    <property type="match status" value="1"/>
</dbReference>
<evidence type="ECO:0000313" key="5">
    <source>
        <dbReference type="Proteomes" id="UP000813461"/>
    </source>
</evidence>
<comment type="caution">
    <text evidence="4">The sequence shown here is derived from an EMBL/GenBank/DDBJ whole genome shotgun (WGS) entry which is preliminary data.</text>
</comment>
<dbReference type="GO" id="GO:0003677">
    <property type="term" value="F:DNA binding"/>
    <property type="evidence" value="ECO:0007669"/>
    <property type="project" value="UniProtKB-UniRule"/>
</dbReference>
<dbReference type="EMBL" id="JAGMVJ010000011">
    <property type="protein sequence ID" value="KAH7086357.1"/>
    <property type="molecule type" value="Genomic_DNA"/>
</dbReference>
<keyword evidence="1" id="KW-0238">DNA-binding</keyword>
<feature type="compositionally biased region" description="Low complexity" evidence="2">
    <location>
        <begin position="430"/>
        <end position="447"/>
    </location>
</feature>
<dbReference type="AlphaFoldDB" id="A0A8K0R4E3"/>
<evidence type="ECO:0000313" key="4">
    <source>
        <dbReference type="EMBL" id="KAH7086357.1"/>
    </source>
</evidence>
<dbReference type="GO" id="GO:0005634">
    <property type="term" value="C:nucleus"/>
    <property type="evidence" value="ECO:0007669"/>
    <property type="project" value="UniProtKB-UniRule"/>
</dbReference>
<feature type="domain" description="HMG box" evidence="3">
    <location>
        <begin position="233"/>
        <end position="308"/>
    </location>
</feature>
<feature type="compositionally biased region" description="Basic and acidic residues" evidence="2">
    <location>
        <begin position="467"/>
        <end position="477"/>
    </location>
</feature>
<feature type="region of interest" description="Disordered" evidence="2">
    <location>
        <begin position="320"/>
        <end position="501"/>
    </location>
</feature>
<feature type="compositionally biased region" description="Acidic residues" evidence="2">
    <location>
        <begin position="323"/>
        <end position="334"/>
    </location>
</feature>
<keyword evidence="5" id="KW-1185">Reference proteome</keyword>
<dbReference type="SUPFAM" id="SSF47095">
    <property type="entry name" value="HMG-box"/>
    <property type="match status" value="1"/>
</dbReference>
<feature type="compositionally biased region" description="Low complexity" evidence="2">
    <location>
        <begin position="382"/>
        <end position="404"/>
    </location>
</feature>
<reference evidence="4" key="1">
    <citation type="journal article" date="2021" name="Nat. Commun.">
        <title>Genetic determinants of endophytism in the Arabidopsis root mycobiome.</title>
        <authorList>
            <person name="Mesny F."/>
            <person name="Miyauchi S."/>
            <person name="Thiergart T."/>
            <person name="Pickel B."/>
            <person name="Atanasova L."/>
            <person name="Karlsson M."/>
            <person name="Huettel B."/>
            <person name="Barry K.W."/>
            <person name="Haridas S."/>
            <person name="Chen C."/>
            <person name="Bauer D."/>
            <person name="Andreopoulos W."/>
            <person name="Pangilinan J."/>
            <person name="LaButti K."/>
            <person name="Riley R."/>
            <person name="Lipzen A."/>
            <person name="Clum A."/>
            <person name="Drula E."/>
            <person name="Henrissat B."/>
            <person name="Kohler A."/>
            <person name="Grigoriev I.V."/>
            <person name="Martin F.M."/>
            <person name="Hacquard S."/>
        </authorList>
    </citation>
    <scope>NUCLEOTIDE SEQUENCE</scope>
    <source>
        <strain evidence="4">MPI-SDFR-AT-0120</strain>
    </source>
</reference>
<protein>
    <recommendedName>
        <fullName evidence="3">HMG box domain-containing protein</fullName>
    </recommendedName>
</protein>
<dbReference type="OrthoDB" id="5550281at2759"/>
<dbReference type="PROSITE" id="PS50118">
    <property type="entry name" value="HMG_BOX_2"/>
    <property type="match status" value="1"/>
</dbReference>
<feature type="DNA-binding region" description="HMG box" evidence="1">
    <location>
        <begin position="233"/>
        <end position="308"/>
    </location>
</feature>
<organism evidence="4 5">
    <name type="scientific">Paraphoma chrysanthemicola</name>
    <dbReference type="NCBI Taxonomy" id="798071"/>
    <lineage>
        <taxon>Eukaryota</taxon>
        <taxon>Fungi</taxon>
        <taxon>Dikarya</taxon>
        <taxon>Ascomycota</taxon>
        <taxon>Pezizomycotina</taxon>
        <taxon>Dothideomycetes</taxon>
        <taxon>Pleosporomycetidae</taxon>
        <taxon>Pleosporales</taxon>
        <taxon>Pleosporineae</taxon>
        <taxon>Phaeosphaeriaceae</taxon>
        <taxon>Paraphoma</taxon>
    </lineage>
</organism>
<gene>
    <name evidence="4" type="ORF">FB567DRAFT_549861</name>
</gene>
<dbReference type="Gene3D" id="1.10.30.10">
    <property type="entry name" value="High mobility group box domain"/>
    <property type="match status" value="1"/>
</dbReference>
<evidence type="ECO:0000259" key="3">
    <source>
        <dbReference type="PROSITE" id="PS50118"/>
    </source>
</evidence>